<keyword evidence="2" id="KW-1185">Reference proteome</keyword>
<dbReference type="Proteomes" id="UP001526426">
    <property type="component" value="Unassembled WGS sequence"/>
</dbReference>
<evidence type="ECO:0000313" key="2">
    <source>
        <dbReference type="Proteomes" id="UP001526426"/>
    </source>
</evidence>
<dbReference type="RefSeq" id="WP_265265132.1">
    <property type="nucleotide sequence ID" value="NZ_JAIHOM010000064.1"/>
</dbReference>
<name>A0ABT3L858_9CYAN</name>
<reference evidence="1 2" key="1">
    <citation type="submission" date="2021-08" db="EMBL/GenBank/DDBJ databases">
        <title>Draft genome sequence of Spirulina subsalsa with high tolerance to salinity and hype-accumulation of phycocyanin.</title>
        <authorList>
            <person name="Pei H."/>
            <person name="Jiang L."/>
        </authorList>
    </citation>
    <scope>NUCLEOTIDE SEQUENCE [LARGE SCALE GENOMIC DNA]</scope>
    <source>
        <strain evidence="1 2">FACHB-351</strain>
    </source>
</reference>
<organism evidence="1 2">
    <name type="scientific">Spirulina subsalsa FACHB-351</name>
    <dbReference type="NCBI Taxonomy" id="234711"/>
    <lineage>
        <taxon>Bacteria</taxon>
        <taxon>Bacillati</taxon>
        <taxon>Cyanobacteriota</taxon>
        <taxon>Cyanophyceae</taxon>
        <taxon>Spirulinales</taxon>
        <taxon>Spirulinaceae</taxon>
        <taxon>Spirulina</taxon>
    </lineage>
</organism>
<protein>
    <recommendedName>
        <fullName evidence="3">Tetratricopeptide repeat protein</fullName>
    </recommendedName>
</protein>
<comment type="caution">
    <text evidence="1">The sequence shown here is derived from an EMBL/GenBank/DDBJ whole genome shotgun (WGS) entry which is preliminary data.</text>
</comment>
<sequence length="244" mass="27969">MGAIIGLQRPRLTTLLQPVTELDRARVEQEVQRETLYLALIRQLPSLGFDNLWANWVFLRYLQYFGDDEARAITDHSLVLPYFEIILDRDPRFRDAYSFLATGGSIFAAQPQEANDLMEEAFQYVQPRAPYRAYYILRHKAINQLLFLGDGETARRSYELAAQWATDYYSDPESQNVAELSREMADFLRKNPASPTAQISAWLIILGTVQDDRTRQIALDQIQALGGRIELSPEGQIRVLPPSE</sequence>
<gene>
    <name evidence="1" type="ORF">K4A83_13530</name>
</gene>
<accession>A0ABT3L858</accession>
<dbReference type="EMBL" id="JAIHOM010000064">
    <property type="protein sequence ID" value="MCW6037284.1"/>
    <property type="molecule type" value="Genomic_DNA"/>
</dbReference>
<evidence type="ECO:0000313" key="1">
    <source>
        <dbReference type="EMBL" id="MCW6037284.1"/>
    </source>
</evidence>
<proteinExistence type="predicted"/>
<evidence type="ECO:0008006" key="3">
    <source>
        <dbReference type="Google" id="ProtNLM"/>
    </source>
</evidence>